<dbReference type="EMBL" id="OV696695">
    <property type="protein sequence ID" value="CAH1238167.1"/>
    <property type="molecule type" value="Genomic_DNA"/>
</dbReference>
<keyword evidence="5" id="KW-0812">Transmembrane</keyword>
<evidence type="ECO:0000256" key="1">
    <source>
        <dbReference type="ARBA" id="ARBA00004323"/>
    </source>
</evidence>
<keyword evidence="8" id="KW-0333">Golgi apparatus</keyword>
<keyword evidence="10" id="KW-1015">Disulfide bond</keyword>
<evidence type="ECO:0000313" key="15">
    <source>
        <dbReference type="Proteomes" id="UP000838412"/>
    </source>
</evidence>
<dbReference type="InterPro" id="IPR001675">
    <property type="entry name" value="Glyco_trans_29"/>
</dbReference>
<keyword evidence="7" id="KW-1133">Transmembrane helix</keyword>
<evidence type="ECO:0000256" key="9">
    <source>
        <dbReference type="ARBA" id="ARBA00023136"/>
    </source>
</evidence>
<keyword evidence="13" id="KW-0732">Signal</keyword>
<evidence type="ECO:0000256" key="6">
    <source>
        <dbReference type="ARBA" id="ARBA00022968"/>
    </source>
</evidence>
<dbReference type="Pfam" id="PF00777">
    <property type="entry name" value="Glyco_transf_29"/>
    <property type="match status" value="1"/>
</dbReference>
<dbReference type="InterPro" id="IPR038578">
    <property type="entry name" value="GT29-like_sf"/>
</dbReference>
<comment type="similarity">
    <text evidence="2">Belongs to the glycosyltransferase 29 family.</text>
</comment>
<dbReference type="GO" id="GO:0009311">
    <property type="term" value="P:oligosaccharide metabolic process"/>
    <property type="evidence" value="ECO:0007669"/>
    <property type="project" value="TreeGrafter"/>
</dbReference>
<feature type="disulfide bond" evidence="12">
    <location>
        <begin position="119"/>
        <end position="271"/>
    </location>
</feature>
<accession>A0A8J9YQD1</accession>
<dbReference type="PANTHER" id="PTHR11987:SF53">
    <property type="entry name" value="ALPHA-2,8-SIALYLTRANSFERASE 8F-LIKE"/>
    <property type="match status" value="1"/>
</dbReference>
<evidence type="ECO:0000256" key="10">
    <source>
        <dbReference type="ARBA" id="ARBA00023157"/>
    </source>
</evidence>
<dbReference type="InterPro" id="IPR012163">
    <property type="entry name" value="Sialyl_trans"/>
</dbReference>
<sequence>MDRLLKTMFTFLIVTCCLLVASYVLTSQENNPLRTQPTPSNNSVFTEGKSRTILHDTASTSDWVYNKTAADEVRAAAARLSLYSLFRLSWLGHPPQKRKCPSKRKTCRTRSIVGHQKTCALVGNSGILLGSDCGPEIDSKDFVVRMDLPDVLVFEKDVGGRTDMTVVSPETANRVEGSSKMMNRSEDVYEGRLRGIKDSILMTDVESRGRMKAAIRRYKLSFRLLSTKIRIIGIIKTQRSVNQIASAISGRSFRRKPTVGLFTSLMMTSFCDKLALYGFFPFQKDTNNRSIPYHYYQGDFVAPIIQNKGGHHNMAWEYNFHKELHKKGVYRMHVGPCTNKR</sequence>
<keyword evidence="15" id="KW-1185">Reference proteome</keyword>
<dbReference type="PIRSF" id="PIRSF005557">
    <property type="entry name" value="Sialyl_trans"/>
    <property type="match status" value="1"/>
</dbReference>
<keyword evidence="11" id="KW-0325">Glycoprotein</keyword>
<dbReference type="Proteomes" id="UP000838412">
    <property type="component" value="Chromosome 10"/>
</dbReference>
<keyword evidence="6" id="KW-0735">Signal-anchor</keyword>
<evidence type="ECO:0000313" key="14">
    <source>
        <dbReference type="EMBL" id="CAH1238167.1"/>
    </source>
</evidence>
<protein>
    <submittedName>
        <fullName evidence="14">ST8SIA4 protein</fullName>
    </submittedName>
</protein>
<reference evidence="14" key="1">
    <citation type="submission" date="2022-01" db="EMBL/GenBank/DDBJ databases">
        <authorList>
            <person name="Braso-Vives M."/>
        </authorList>
    </citation>
    <scope>NUCLEOTIDE SEQUENCE</scope>
</reference>
<comment type="subcellular location">
    <subcellularLocation>
        <location evidence="1">Golgi apparatus membrane</location>
        <topology evidence="1">Single-pass type II membrane protein</topology>
    </subcellularLocation>
</comment>
<evidence type="ECO:0000256" key="13">
    <source>
        <dbReference type="SAM" id="SignalP"/>
    </source>
</evidence>
<organism evidence="14 15">
    <name type="scientific">Branchiostoma lanceolatum</name>
    <name type="common">Common lancelet</name>
    <name type="synonym">Amphioxus lanceolatum</name>
    <dbReference type="NCBI Taxonomy" id="7740"/>
    <lineage>
        <taxon>Eukaryota</taxon>
        <taxon>Metazoa</taxon>
        <taxon>Chordata</taxon>
        <taxon>Cephalochordata</taxon>
        <taxon>Leptocardii</taxon>
        <taxon>Amphioxiformes</taxon>
        <taxon>Branchiostomatidae</taxon>
        <taxon>Branchiostoma</taxon>
    </lineage>
</organism>
<feature type="chain" id="PRO_5035418479" evidence="13">
    <location>
        <begin position="27"/>
        <end position="341"/>
    </location>
</feature>
<feature type="signal peptide" evidence="13">
    <location>
        <begin position="1"/>
        <end position="26"/>
    </location>
</feature>
<name>A0A8J9YQD1_BRALA</name>
<keyword evidence="4" id="KW-0808">Transferase</keyword>
<gene>
    <name evidence="14" type="primary">ST8SIA4</name>
    <name evidence="14" type="ORF">BLAG_LOCUS2874</name>
</gene>
<dbReference type="AlphaFoldDB" id="A0A8J9YQD1"/>
<evidence type="ECO:0000256" key="5">
    <source>
        <dbReference type="ARBA" id="ARBA00022692"/>
    </source>
</evidence>
<keyword evidence="9" id="KW-0472">Membrane</keyword>
<evidence type="ECO:0000256" key="8">
    <source>
        <dbReference type="ARBA" id="ARBA00023034"/>
    </source>
</evidence>
<evidence type="ECO:0000256" key="7">
    <source>
        <dbReference type="ARBA" id="ARBA00022989"/>
    </source>
</evidence>
<evidence type="ECO:0000256" key="12">
    <source>
        <dbReference type="PIRSR" id="PIRSR005557-2"/>
    </source>
</evidence>
<evidence type="ECO:0000256" key="11">
    <source>
        <dbReference type="ARBA" id="ARBA00023180"/>
    </source>
</evidence>
<evidence type="ECO:0000256" key="2">
    <source>
        <dbReference type="ARBA" id="ARBA00006003"/>
    </source>
</evidence>
<proteinExistence type="inferred from homology"/>
<dbReference type="PANTHER" id="PTHR11987">
    <property type="entry name" value="ALPHA-2,8-SIALYLTRANSFERASE"/>
    <property type="match status" value="1"/>
</dbReference>
<dbReference type="OrthoDB" id="10264956at2759"/>
<dbReference type="CDD" id="cd23963">
    <property type="entry name" value="GT29_ST8SIA"/>
    <property type="match status" value="1"/>
</dbReference>
<dbReference type="Gene3D" id="3.90.1480.20">
    <property type="entry name" value="Glycosyl transferase family 29"/>
    <property type="match status" value="1"/>
</dbReference>
<dbReference type="InterPro" id="IPR050943">
    <property type="entry name" value="Glycosyltr_29_Sialyltrsf"/>
</dbReference>
<dbReference type="GO" id="GO:0006491">
    <property type="term" value="P:N-glycan processing"/>
    <property type="evidence" value="ECO:0007669"/>
    <property type="project" value="TreeGrafter"/>
</dbReference>
<keyword evidence="3" id="KW-0328">Glycosyltransferase</keyword>
<dbReference type="GO" id="GO:0003828">
    <property type="term" value="F:alpha-N-acetylneuraminate alpha-2,8-sialyltransferase activity"/>
    <property type="evidence" value="ECO:0007669"/>
    <property type="project" value="TreeGrafter"/>
</dbReference>
<evidence type="ECO:0000256" key="4">
    <source>
        <dbReference type="ARBA" id="ARBA00022679"/>
    </source>
</evidence>
<dbReference type="GO" id="GO:0000139">
    <property type="term" value="C:Golgi membrane"/>
    <property type="evidence" value="ECO:0007669"/>
    <property type="project" value="UniProtKB-SubCell"/>
</dbReference>
<evidence type="ECO:0000256" key="3">
    <source>
        <dbReference type="ARBA" id="ARBA00022676"/>
    </source>
</evidence>